<protein>
    <submittedName>
        <fullName evidence="6">Aldehyde dehydrogenase family protein</fullName>
    </submittedName>
</protein>
<dbReference type="EMBL" id="CP045121">
    <property type="protein sequence ID" value="QIN78521.1"/>
    <property type="molecule type" value="Genomic_DNA"/>
</dbReference>
<dbReference type="PROSITE" id="PS00687">
    <property type="entry name" value="ALDEHYDE_DEHYDR_GLU"/>
    <property type="match status" value="1"/>
</dbReference>
<dbReference type="Gene3D" id="3.40.309.10">
    <property type="entry name" value="Aldehyde Dehydrogenase, Chain A, domain 2"/>
    <property type="match status" value="1"/>
</dbReference>
<evidence type="ECO:0000256" key="4">
    <source>
        <dbReference type="RuleBase" id="RU003345"/>
    </source>
</evidence>
<dbReference type="InterPro" id="IPR015590">
    <property type="entry name" value="Aldehyde_DH_dom"/>
</dbReference>
<dbReference type="InterPro" id="IPR016161">
    <property type="entry name" value="Ald_DH/histidinol_DH"/>
</dbReference>
<dbReference type="SUPFAM" id="SSF53720">
    <property type="entry name" value="ALDH-like"/>
    <property type="match status" value="1"/>
</dbReference>
<comment type="similarity">
    <text evidence="1 4">Belongs to the aldehyde dehydrogenase family.</text>
</comment>
<dbReference type="CDD" id="cd07109">
    <property type="entry name" value="ALDH_AAS00426"/>
    <property type="match status" value="1"/>
</dbReference>
<dbReference type="InterPro" id="IPR016163">
    <property type="entry name" value="Ald_DH_C"/>
</dbReference>
<dbReference type="Proteomes" id="UP000502706">
    <property type="component" value="Chromosome"/>
</dbReference>
<evidence type="ECO:0000313" key="6">
    <source>
        <dbReference type="EMBL" id="QIN78521.1"/>
    </source>
</evidence>
<evidence type="ECO:0000256" key="1">
    <source>
        <dbReference type="ARBA" id="ARBA00009986"/>
    </source>
</evidence>
<dbReference type="FunFam" id="3.40.309.10:FF:000012">
    <property type="entry name" value="Betaine aldehyde dehydrogenase"/>
    <property type="match status" value="1"/>
</dbReference>
<feature type="active site" evidence="3">
    <location>
        <position position="251"/>
    </location>
</feature>
<evidence type="ECO:0000259" key="5">
    <source>
        <dbReference type="Pfam" id="PF00171"/>
    </source>
</evidence>
<accession>A0A6G8PWC5</accession>
<sequence>MSKVKMESYPAIIGGEKVNGKGTFEDLDPSTGQPFAEVARCGEAEINQAVEAAREAHEKTWRRTTPAERARVLHNIAELLRRDHEELARLESTDTGKPLTQTRADVAVAARYFEFYANTIESFYGDTIPTQQGVFAYTLREPFGVAAQIIPWNYPIQIGCRSVVPALATGNCCVMKPAEEAPLTPIKVGELALEAGLPPGVLNVVPGFGEEAGAPLSAHKGIDHLAFTGSLEVGQIVSRAAAENVIPVTLELGGKSPNVVFADADLDGAIPIVVNSIIQAAGQTCAAGSRLLVERRVHDEVLERVAERFKGIEIGPGLEDPDLGPIISEEQLERVDGYVQQGKGEAQLLAGGDRARGDRLGGGYFFEPTLFGGVSHSDRLAQEEVFGPVLVATPFDDPEEAAWMANATDYGLVAAVWTRDVSKAHHLAQEIRAGQVFVNTYGAGGGVELPFGGFKKSGHGREKGYEALYEYSQIKTVAIKYGK</sequence>
<dbReference type="PANTHER" id="PTHR11699">
    <property type="entry name" value="ALDEHYDE DEHYDROGENASE-RELATED"/>
    <property type="match status" value="1"/>
</dbReference>
<keyword evidence="7" id="KW-1185">Reference proteome</keyword>
<feature type="domain" description="Aldehyde dehydrogenase" evidence="5">
    <location>
        <begin position="22"/>
        <end position="477"/>
    </location>
</feature>
<dbReference type="FunFam" id="3.40.605.10:FF:000007">
    <property type="entry name" value="NAD/NADP-dependent betaine aldehyde dehydrogenase"/>
    <property type="match status" value="1"/>
</dbReference>
<organism evidence="6 7">
    <name type="scientific">Rubrobacter marinus</name>
    <dbReference type="NCBI Taxonomy" id="2653852"/>
    <lineage>
        <taxon>Bacteria</taxon>
        <taxon>Bacillati</taxon>
        <taxon>Actinomycetota</taxon>
        <taxon>Rubrobacteria</taxon>
        <taxon>Rubrobacterales</taxon>
        <taxon>Rubrobacteraceae</taxon>
        <taxon>Rubrobacter</taxon>
    </lineage>
</organism>
<gene>
    <name evidence="6" type="ORF">GBA65_08300</name>
</gene>
<dbReference type="InterPro" id="IPR029510">
    <property type="entry name" value="Ald_DH_CS_GLU"/>
</dbReference>
<reference evidence="6 7" key="1">
    <citation type="submission" date="2019-10" db="EMBL/GenBank/DDBJ databases">
        <title>Rubrobacter sp nov SCSIO 52915 isolated from a deep-sea sediment in the South China Sea.</title>
        <authorList>
            <person name="Chen R.W."/>
        </authorList>
    </citation>
    <scope>NUCLEOTIDE SEQUENCE [LARGE SCALE GENOMIC DNA]</scope>
    <source>
        <strain evidence="6 7">SCSIO 52915</strain>
    </source>
</reference>
<keyword evidence="2 4" id="KW-0560">Oxidoreductase</keyword>
<dbReference type="InterPro" id="IPR016162">
    <property type="entry name" value="Ald_DH_N"/>
</dbReference>
<proteinExistence type="inferred from homology"/>
<dbReference type="Gene3D" id="3.40.605.10">
    <property type="entry name" value="Aldehyde Dehydrogenase, Chain A, domain 1"/>
    <property type="match status" value="1"/>
</dbReference>
<dbReference type="GO" id="GO:0016620">
    <property type="term" value="F:oxidoreductase activity, acting on the aldehyde or oxo group of donors, NAD or NADP as acceptor"/>
    <property type="evidence" value="ECO:0007669"/>
    <property type="project" value="InterPro"/>
</dbReference>
<evidence type="ECO:0000256" key="3">
    <source>
        <dbReference type="PROSITE-ProRule" id="PRU10007"/>
    </source>
</evidence>
<evidence type="ECO:0000313" key="7">
    <source>
        <dbReference type="Proteomes" id="UP000502706"/>
    </source>
</evidence>
<evidence type="ECO:0000256" key="2">
    <source>
        <dbReference type="ARBA" id="ARBA00023002"/>
    </source>
</evidence>
<dbReference type="KEGG" id="rmar:GBA65_08300"/>
<dbReference type="RefSeq" id="WP_166396201.1">
    <property type="nucleotide sequence ID" value="NZ_CP045121.1"/>
</dbReference>
<name>A0A6G8PWC5_9ACTN</name>
<dbReference type="AlphaFoldDB" id="A0A6G8PWC5"/>
<dbReference type="Pfam" id="PF00171">
    <property type="entry name" value="Aldedh"/>
    <property type="match status" value="1"/>
</dbReference>